<proteinExistence type="predicted"/>
<keyword evidence="2" id="KW-1133">Transmembrane helix</keyword>
<dbReference type="Proteomes" id="UP000283341">
    <property type="component" value="Unassembled WGS sequence"/>
</dbReference>
<evidence type="ECO:0000313" key="3">
    <source>
        <dbReference type="EMBL" id="ALJ58493.1"/>
    </source>
</evidence>
<evidence type="ECO:0000313" key="9">
    <source>
        <dbReference type="EMBL" id="RGS30287.1"/>
    </source>
</evidence>
<evidence type="ECO:0000313" key="8">
    <source>
        <dbReference type="EMBL" id="MDT4510561.1"/>
    </source>
</evidence>
<gene>
    <name evidence="3" type="ORF">BcellWH2_01231</name>
    <name evidence="9" type="ORF">DWX97_26405</name>
    <name evidence="6" type="ORF">F2Y81_04045</name>
    <name evidence="4" type="ORF">F2Y86_16005</name>
    <name evidence="5" type="ORF">F2Y87_17680</name>
    <name evidence="7" type="ORF">PZH42_08240</name>
    <name evidence="8" type="ORF">RO785_06155</name>
</gene>
<dbReference type="EMBL" id="VVYW01000013">
    <property type="protein sequence ID" value="KAA5407043.1"/>
    <property type="molecule type" value="Genomic_DNA"/>
</dbReference>
<keyword evidence="2" id="KW-0472">Membrane</keyword>
<evidence type="ECO:0000313" key="12">
    <source>
        <dbReference type="Proteomes" id="UP000325055"/>
    </source>
</evidence>
<dbReference type="AlphaFoldDB" id="A0A0P0GK96"/>
<dbReference type="Proteomes" id="UP000325055">
    <property type="component" value="Unassembled WGS sequence"/>
</dbReference>
<evidence type="ECO:0000313" key="7">
    <source>
        <dbReference type="EMBL" id="MDE8694094.1"/>
    </source>
</evidence>
<dbReference type="Proteomes" id="UP001266995">
    <property type="component" value="Unassembled WGS sequence"/>
</dbReference>
<dbReference type="KEGG" id="bcel:BcellWH2_01231"/>
<protein>
    <submittedName>
        <fullName evidence="3">Uncharacterized protein</fullName>
    </submittedName>
</protein>
<name>A0A0P0GK96_9BACE</name>
<feature type="region of interest" description="Disordered" evidence="1">
    <location>
        <begin position="58"/>
        <end position="78"/>
    </location>
</feature>
<dbReference type="EMBL" id="QRVJ01000050">
    <property type="protein sequence ID" value="RGS30287.1"/>
    <property type="molecule type" value="Genomic_DNA"/>
</dbReference>
<dbReference type="EMBL" id="JARFID010000005">
    <property type="protein sequence ID" value="MDE8694094.1"/>
    <property type="molecule type" value="Genomic_DNA"/>
</dbReference>
<dbReference type="RefSeq" id="WP_007214703.1">
    <property type="nucleotide sequence ID" value="NZ_CABMLT010000001.1"/>
</dbReference>
<evidence type="ECO:0000313" key="11">
    <source>
        <dbReference type="Proteomes" id="UP000283341"/>
    </source>
</evidence>
<evidence type="ECO:0000313" key="14">
    <source>
        <dbReference type="Proteomes" id="UP000482653"/>
    </source>
</evidence>
<dbReference type="EMBL" id="VVYV01000004">
    <property type="protein sequence ID" value="KAA5422629.1"/>
    <property type="molecule type" value="Genomic_DNA"/>
</dbReference>
<feature type="transmembrane region" description="Helical" evidence="2">
    <location>
        <begin position="33"/>
        <end position="52"/>
    </location>
</feature>
<dbReference type="STRING" id="246787.BcellWH2_01231"/>
<evidence type="ECO:0000256" key="2">
    <source>
        <dbReference type="SAM" id="Phobius"/>
    </source>
</evidence>
<dbReference type="PATRIC" id="fig|246787.4.peg.1269"/>
<evidence type="ECO:0000256" key="1">
    <source>
        <dbReference type="SAM" id="MobiDB-lite"/>
    </source>
</evidence>
<dbReference type="Proteomes" id="UP000448877">
    <property type="component" value="Unassembled WGS sequence"/>
</dbReference>
<dbReference type="EMBL" id="JAVSNH010000001">
    <property type="protein sequence ID" value="MDT4510561.1"/>
    <property type="molecule type" value="Genomic_DNA"/>
</dbReference>
<feature type="transmembrane region" description="Helical" evidence="2">
    <location>
        <begin position="7"/>
        <end position="27"/>
    </location>
</feature>
<accession>A0A0P0GK96</accession>
<reference evidence="12 13" key="3">
    <citation type="journal article" date="2019" name="Nat. Med.">
        <title>A library of human gut bacterial isolates paired with longitudinal multiomics data enables mechanistic microbiome research.</title>
        <authorList>
            <person name="Poyet M."/>
            <person name="Groussin M."/>
            <person name="Gibbons S.M."/>
            <person name="Avila-Pacheco J."/>
            <person name="Jiang X."/>
            <person name="Kearney S.M."/>
            <person name="Perrotta A.R."/>
            <person name="Berdy B."/>
            <person name="Zhao S."/>
            <person name="Lieberman T.D."/>
            <person name="Swanson P.K."/>
            <person name="Smith M."/>
            <person name="Roesemann S."/>
            <person name="Alexander J.E."/>
            <person name="Rich S.A."/>
            <person name="Livny J."/>
            <person name="Vlamakis H."/>
            <person name="Clish C."/>
            <person name="Bullock K."/>
            <person name="Deik A."/>
            <person name="Scott J."/>
            <person name="Pierce K.A."/>
            <person name="Xavier R.J."/>
            <person name="Alm E.J."/>
        </authorList>
    </citation>
    <scope>NUCLEOTIDE SEQUENCE [LARGE SCALE GENOMIC DNA]</scope>
    <source>
        <strain evidence="6 13">BIOML-A6</strain>
        <strain evidence="4 12">BIOML-A7</strain>
        <strain evidence="5 14">BIOML-A8</strain>
    </source>
</reference>
<evidence type="ECO:0000313" key="6">
    <source>
        <dbReference type="EMBL" id="KAA5422629.1"/>
    </source>
</evidence>
<dbReference type="Proteomes" id="UP001221924">
    <property type="component" value="Unassembled WGS sequence"/>
</dbReference>
<sequence length="78" mass="8796">METIKGLIKSLINGGIGAIVGAAFATAFGWNEWILAVIGYILGWLLLSKSFWEGVRESKEELAEEDRREEERKRKEGK</sequence>
<dbReference type="EMBL" id="CP012801">
    <property type="protein sequence ID" value="ALJ58493.1"/>
    <property type="molecule type" value="Genomic_DNA"/>
</dbReference>
<evidence type="ECO:0000313" key="13">
    <source>
        <dbReference type="Proteomes" id="UP000448877"/>
    </source>
</evidence>
<reference evidence="7" key="4">
    <citation type="submission" date="2023-03" db="EMBL/GenBank/DDBJ databases">
        <title>DFI Biobank Strains.</title>
        <authorList>
            <person name="Mostad J."/>
            <person name="Paddock L."/>
            <person name="Medina S."/>
            <person name="Waligurski E."/>
            <person name="Barat B."/>
            <person name="Smith R."/>
            <person name="Burgo V."/>
            <person name="Metcalfe C."/>
            <person name="Woodson C."/>
            <person name="Sundararajan A."/>
            <person name="Ramaswamy R."/>
            <person name="Lin H."/>
            <person name="Pamer E.G."/>
        </authorList>
    </citation>
    <scope>NUCLEOTIDE SEQUENCE</scope>
    <source>
        <strain evidence="7">DFI.9.5</strain>
    </source>
</reference>
<evidence type="ECO:0000313" key="5">
    <source>
        <dbReference type="EMBL" id="KAA5417043.1"/>
    </source>
</evidence>
<dbReference type="Proteomes" id="UP000482653">
    <property type="component" value="Unassembled WGS sequence"/>
</dbReference>
<dbReference type="EMBL" id="VVYX01000021">
    <property type="protein sequence ID" value="KAA5417043.1"/>
    <property type="molecule type" value="Genomic_DNA"/>
</dbReference>
<dbReference type="GeneID" id="66307338"/>
<dbReference type="Proteomes" id="UP000061809">
    <property type="component" value="Chromosome"/>
</dbReference>
<organism evidence="3 10">
    <name type="scientific">Bacteroides cellulosilyticus</name>
    <dbReference type="NCBI Taxonomy" id="246787"/>
    <lineage>
        <taxon>Bacteria</taxon>
        <taxon>Pseudomonadati</taxon>
        <taxon>Bacteroidota</taxon>
        <taxon>Bacteroidia</taxon>
        <taxon>Bacteroidales</taxon>
        <taxon>Bacteroidaceae</taxon>
        <taxon>Bacteroides</taxon>
    </lineage>
</organism>
<reference evidence="8" key="5">
    <citation type="submission" date="2023-08" db="EMBL/GenBank/DDBJ databases">
        <title>Reintroducing virulent viruses to syntetic microbiomes.</title>
        <authorList>
            <person name="Wilde J."/>
            <person name="Boyes R."/>
            <person name="Robinson A.V."/>
            <person name="Daisley B.A."/>
            <person name="Allen-Vercoe E."/>
        </authorList>
    </citation>
    <scope>NUCLEOTIDE SEQUENCE</scope>
    <source>
        <strain evidence="8">225I_12FAA</strain>
    </source>
</reference>
<reference evidence="9 11" key="2">
    <citation type="submission" date="2018-08" db="EMBL/GenBank/DDBJ databases">
        <title>A genome reference for cultivated species of the human gut microbiota.</title>
        <authorList>
            <person name="Zou Y."/>
            <person name="Xue W."/>
            <person name="Luo G."/>
        </authorList>
    </citation>
    <scope>NUCLEOTIDE SEQUENCE [LARGE SCALE GENOMIC DNA]</scope>
    <source>
        <strain evidence="9 11">AF22-3AC</strain>
    </source>
</reference>
<keyword evidence="2" id="KW-0812">Transmembrane</keyword>
<reference evidence="3 10" key="1">
    <citation type="journal article" date="2015" name="Science">
        <title>Genetic determinants of in vivo fitness and diet responsiveness in multiple human gut Bacteroides.</title>
        <authorList>
            <person name="Wu M."/>
            <person name="McNulty N.P."/>
            <person name="Rodionov D.A."/>
            <person name="Khoroshkin M.S."/>
            <person name="Griffin N.W."/>
            <person name="Cheng J."/>
            <person name="Latreille P."/>
            <person name="Kerstetter R.A."/>
            <person name="Terrapon N."/>
            <person name="Henrissat B."/>
            <person name="Osterman A.L."/>
            <person name="Gordon J.I."/>
        </authorList>
    </citation>
    <scope>NUCLEOTIDE SEQUENCE [LARGE SCALE GENOMIC DNA]</scope>
    <source>
        <strain evidence="3 10">WH2</strain>
    </source>
</reference>
<evidence type="ECO:0000313" key="10">
    <source>
        <dbReference type="Proteomes" id="UP000061809"/>
    </source>
</evidence>
<evidence type="ECO:0000313" key="4">
    <source>
        <dbReference type="EMBL" id="KAA5407043.1"/>
    </source>
</evidence>